<organism evidence="1 2">
    <name type="scientific">Opisthorchis viverrini</name>
    <name type="common">Southeast Asian liver fluke</name>
    <dbReference type="NCBI Taxonomy" id="6198"/>
    <lineage>
        <taxon>Eukaryota</taxon>
        <taxon>Metazoa</taxon>
        <taxon>Spiralia</taxon>
        <taxon>Lophotrochozoa</taxon>
        <taxon>Platyhelminthes</taxon>
        <taxon>Trematoda</taxon>
        <taxon>Digenea</taxon>
        <taxon>Opisthorchiida</taxon>
        <taxon>Opisthorchiata</taxon>
        <taxon>Opisthorchiidae</taxon>
        <taxon>Opisthorchis</taxon>
    </lineage>
</organism>
<evidence type="ECO:0000313" key="2">
    <source>
        <dbReference type="Proteomes" id="UP000054324"/>
    </source>
</evidence>
<evidence type="ECO:0000313" key="1">
    <source>
        <dbReference type="EMBL" id="KER26011.1"/>
    </source>
</evidence>
<dbReference type="RefSeq" id="XP_009170230.1">
    <property type="nucleotide sequence ID" value="XM_009171966.1"/>
</dbReference>
<dbReference type="AlphaFoldDB" id="A0A074ZFF3"/>
<gene>
    <name evidence="1" type="ORF">T265_06646</name>
</gene>
<proteinExistence type="predicted"/>
<dbReference type="CTD" id="20320825"/>
<dbReference type="Proteomes" id="UP000054324">
    <property type="component" value="Unassembled WGS sequence"/>
</dbReference>
<dbReference type="GeneID" id="20320825"/>
<dbReference type="EMBL" id="KL596759">
    <property type="protein sequence ID" value="KER26011.1"/>
    <property type="molecule type" value="Genomic_DNA"/>
</dbReference>
<reference evidence="1 2" key="1">
    <citation type="submission" date="2013-11" db="EMBL/GenBank/DDBJ databases">
        <title>Opisthorchis viverrini - life in the bile duct.</title>
        <authorList>
            <person name="Young N.D."/>
            <person name="Nagarajan N."/>
            <person name="Lin S.J."/>
            <person name="Korhonen P.K."/>
            <person name="Jex A.R."/>
            <person name="Hall R.S."/>
            <person name="Safavi-Hemami H."/>
            <person name="Kaewkong W."/>
            <person name="Bertrand D."/>
            <person name="Gao S."/>
            <person name="Seet Q."/>
            <person name="Wongkham S."/>
            <person name="Teh B.T."/>
            <person name="Wongkham C."/>
            <person name="Intapan P.M."/>
            <person name="Maleewong W."/>
            <person name="Yang X."/>
            <person name="Hu M."/>
            <person name="Wang Z."/>
            <person name="Hofmann A."/>
            <person name="Sternberg P.W."/>
            <person name="Tan P."/>
            <person name="Wang J."/>
            <person name="Gasser R.B."/>
        </authorList>
    </citation>
    <scope>NUCLEOTIDE SEQUENCE [LARGE SCALE GENOMIC DNA]</scope>
</reference>
<name>A0A074ZFF3_OPIVI</name>
<sequence length="265" mass="29150">MTSERYIPETQGTPVTFPGRERIHQTTPLWSSPDAEVGPALMESPKICLNMLQVVTPWYILVGGNVGNDGTQNTLPNYFGLLVTTEHPPPSINRAVSVGPPMKTDNPQQQLQAIGANSPKHLEINLEASTLNLSDCFYTLRVRTCGDPESVVGGYAVVGIVLKQLCLSEYPLKTYSALFVCKTGRSPNIIKDKFRNTMSALQGVDRLSASESQLGDRHGLDSLFEDSRFNCMINTDCLHTALKSKMSISSRHVISFNSTRTTYPN</sequence>
<accession>A0A074ZFF3</accession>
<protein>
    <submittedName>
        <fullName evidence="1">Uncharacterized protein</fullName>
    </submittedName>
</protein>
<keyword evidence="2" id="KW-1185">Reference proteome</keyword>
<dbReference type="KEGG" id="ovi:T265_06646"/>